<dbReference type="RefSeq" id="WP_189629369.1">
    <property type="nucleotide sequence ID" value="NZ_BNAG01000002.1"/>
</dbReference>
<proteinExistence type="predicted"/>
<evidence type="ECO:0000313" key="1">
    <source>
        <dbReference type="EMBL" id="GHE59336.1"/>
    </source>
</evidence>
<gene>
    <name evidence="1" type="ORF">GCM10011340_12460</name>
</gene>
<reference evidence="2" key="1">
    <citation type="journal article" date="2019" name="Int. J. Syst. Evol. Microbiol.">
        <title>The Global Catalogue of Microorganisms (GCM) 10K type strain sequencing project: providing services to taxonomists for standard genome sequencing and annotation.</title>
        <authorList>
            <consortium name="The Broad Institute Genomics Platform"/>
            <consortium name="The Broad Institute Genome Sequencing Center for Infectious Disease"/>
            <person name="Wu L."/>
            <person name="Ma J."/>
        </authorList>
    </citation>
    <scope>NUCLEOTIDE SEQUENCE [LARGE SCALE GENOMIC DNA]</scope>
    <source>
        <strain evidence="2">CGMCC 1.15111</strain>
    </source>
</reference>
<evidence type="ECO:0000313" key="2">
    <source>
        <dbReference type="Proteomes" id="UP000658258"/>
    </source>
</evidence>
<protein>
    <submittedName>
        <fullName evidence="1">Uncharacterized protein</fullName>
    </submittedName>
</protein>
<name>A0ABQ3I3C9_9BACT</name>
<organism evidence="1 2">
    <name type="scientific">Roseivirga thermotolerans</name>
    <dbReference type="NCBI Taxonomy" id="1758176"/>
    <lineage>
        <taxon>Bacteria</taxon>
        <taxon>Pseudomonadati</taxon>
        <taxon>Bacteroidota</taxon>
        <taxon>Cytophagia</taxon>
        <taxon>Cytophagales</taxon>
        <taxon>Roseivirgaceae</taxon>
        <taxon>Roseivirga</taxon>
    </lineage>
</organism>
<accession>A0ABQ3I3C9</accession>
<keyword evidence="2" id="KW-1185">Reference proteome</keyword>
<comment type="caution">
    <text evidence="1">The sequence shown here is derived from an EMBL/GenBank/DDBJ whole genome shotgun (WGS) entry which is preliminary data.</text>
</comment>
<dbReference type="Proteomes" id="UP000658258">
    <property type="component" value="Unassembled WGS sequence"/>
</dbReference>
<dbReference type="EMBL" id="BNAG01000002">
    <property type="protein sequence ID" value="GHE59336.1"/>
    <property type="molecule type" value="Genomic_DNA"/>
</dbReference>
<sequence>MINPRISPIKNLLETLIDRIRGFKYGEKGIISIELNESTSKSEIETLVSKLDHRMTLRFYDAFYGLQKDDKPWPHGDNGAFTDVTMKSGRLVAKRGNHGGYKDGGKWLKISKQELIDTIFKSRDFNFGKIKIESRLIRTQWVKSMNSKVLVAYYHDISEINSQKT</sequence>